<feature type="region of interest" description="Disordered" evidence="3">
    <location>
        <begin position="147"/>
        <end position="169"/>
    </location>
</feature>
<dbReference type="PANTHER" id="PTHR44216:SF3">
    <property type="entry name" value="PROTEIN O-MANNOSYL-TRANSFERASE TMTC2"/>
    <property type="match status" value="1"/>
</dbReference>
<feature type="domain" description="EF-hand" evidence="4">
    <location>
        <begin position="173"/>
        <end position="208"/>
    </location>
</feature>
<dbReference type="Pfam" id="PF13202">
    <property type="entry name" value="EF-hand_5"/>
    <property type="match status" value="1"/>
</dbReference>
<keyword evidence="2" id="KW-0802">TPR repeat</keyword>
<dbReference type="InterPro" id="IPR011990">
    <property type="entry name" value="TPR-like_helical_dom_sf"/>
</dbReference>
<dbReference type="SUPFAM" id="SSF47473">
    <property type="entry name" value="EF-hand"/>
    <property type="match status" value="1"/>
</dbReference>
<dbReference type="SMART" id="SM00028">
    <property type="entry name" value="TPR"/>
    <property type="match status" value="5"/>
</dbReference>
<dbReference type="Gene3D" id="1.25.40.10">
    <property type="entry name" value="Tetratricopeptide repeat domain"/>
    <property type="match status" value="3"/>
</dbReference>
<protein>
    <recommendedName>
        <fullName evidence="4">EF-hand domain-containing protein</fullName>
    </recommendedName>
</protein>
<dbReference type="GO" id="GO:0005509">
    <property type="term" value="F:calcium ion binding"/>
    <property type="evidence" value="ECO:0007669"/>
    <property type="project" value="InterPro"/>
</dbReference>
<feature type="compositionally biased region" description="Basic and acidic residues" evidence="3">
    <location>
        <begin position="461"/>
        <end position="478"/>
    </location>
</feature>
<dbReference type="Gene3D" id="1.10.238.10">
    <property type="entry name" value="EF-hand"/>
    <property type="match status" value="2"/>
</dbReference>
<dbReference type="EMBL" id="HBEO01031064">
    <property type="protein sequence ID" value="CAD8503572.1"/>
    <property type="molecule type" value="Transcribed_RNA"/>
</dbReference>
<evidence type="ECO:0000259" key="4">
    <source>
        <dbReference type="PROSITE" id="PS50222"/>
    </source>
</evidence>
<feature type="compositionally biased region" description="Gly residues" evidence="3">
    <location>
        <begin position="383"/>
        <end position="415"/>
    </location>
</feature>
<evidence type="ECO:0000256" key="3">
    <source>
        <dbReference type="SAM" id="MobiDB-lite"/>
    </source>
</evidence>
<dbReference type="SMART" id="SM00054">
    <property type="entry name" value="EFh"/>
    <property type="match status" value="4"/>
</dbReference>
<dbReference type="InterPro" id="IPR052384">
    <property type="entry name" value="TMTC_O-mannosyltransferase"/>
</dbReference>
<evidence type="ECO:0000256" key="2">
    <source>
        <dbReference type="PROSITE-ProRule" id="PRU00339"/>
    </source>
</evidence>
<dbReference type="PROSITE" id="PS50222">
    <property type="entry name" value="EF_HAND_2"/>
    <property type="match status" value="2"/>
</dbReference>
<evidence type="ECO:0000256" key="1">
    <source>
        <dbReference type="ARBA" id="ARBA00022837"/>
    </source>
</evidence>
<organism evidence="5">
    <name type="scientific">Hanusia phi</name>
    <dbReference type="NCBI Taxonomy" id="3032"/>
    <lineage>
        <taxon>Eukaryota</taxon>
        <taxon>Cryptophyceae</taxon>
        <taxon>Pyrenomonadales</taxon>
        <taxon>Geminigeraceae</taxon>
        <taxon>Hanusia</taxon>
    </lineage>
</organism>
<dbReference type="PROSITE" id="PS50293">
    <property type="entry name" value="TPR_REGION"/>
    <property type="match status" value="1"/>
</dbReference>
<feature type="compositionally biased region" description="Basic and acidic residues" evidence="3">
    <location>
        <begin position="417"/>
        <end position="432"/>
    </location>
</feature>
<dbReference type="InterPro" id="IPR011992">
    <property type="entry name" value="EF-hand-dom_pair"/>
</dbReference>
<feature type="domain" description="EF-hand" evidence="4">
    <location>
        <begin position="1"/>
        <end position="28"/>
    </location>
</feature>
<accession>A0A7S0F559</accession>
<evidence type="ECO:0000313" key="5">
    <source>
        <dbReference type="EMBL" id="CAD8503572.1"/>
    </source>
</evidence>
<feature type="compositionally biased region" description="Polar residues" evidence="3">
    <location>
        <begin position="440"/>
        <end position="454"/>
    </location>
</feature>
<dbReference type="Pfam" id="PF13181">
    <property type="entry name" value="TPR_8"/>
    <property type="match status" value="2"/>
</dbReference>
<dbReference type="AlphaFoldDB" id="A0A7S0F559"/>
<dbReference type="InterPro" id="IPR002048">
    <property type="entry name" value="EF_hand_dom"/>
</dbReference>
<dbReference type="InterPro" id="IPR018247">
    <property type="entry name" value="EF_Hand_1_Ca_BS"/>
</dbReference>
<sequence length="707" mass="79269">MFRTLDLNGDGEITHAEFIKGLKRNPTIGEKLGMPSEFRLEEGTRNSYQLTFGTIDNDGSKSIDLAELLHFYGHLSLSRPELSNLLLLCGYDENAIQLILGRAGLLSLSVSSFSSAGSFGQPQDEKSRARRREEILRRKRREAYIRSMGGDVTGSTSPNRQKDETQVPASKPLTALEVIDLFRTLDLNGDGEITHAEFLKGLKANPHIGEKLGMPTDVRAEDGTRDSYQLTFGRIDNDGSKTIDLTELLGFYGHLSLDPLELRNLLSLCGYDEETIELIFGRAGLISMTISSVSSQELIEAEEGSGDQALLNIPREQRKAEQLRKKKRDEFLRRMQAKEQTGDDPPQPPRPRAAELQQAPKLMQERMPSAGTLLNYPEKFFGEEGGGARATGGRGSRATAGGQGAGGGTGGGAGGQLEKRERGGDRLSKVGEENELMQRPSRNVKSSMQESTAVQLQQGGGERRTTTLRGTERSLPTKDEQEADIIYDEAAAHWNRGEYSQAEAKYKQALRLDPNHVLTLCSYGVLLYDVRRDHESAEKMYKRALHLDPYNVNTLCNYGWLLHDVRRDHDAAEQLYKQALRIDPNHVMTLCNYGALLHEYLHDVKGDLQEVENMYQKALRIDKNHVDTLNNFGLLLHKTKCDYDGAEEMYRRVLQLDPNQVDTLCSYALLLRDVRKDMPHAKQLVRRAMQLDPEHPWLQQNADAFLS</sequence>
<dbReference type="InterPro" id="IPR019734">
    <property type="entry name" value="TPR_rpt"/>
</dbReference>
<dbReference type="PROSITE" id="PS00018">
    <property type="entry name" value="EF_HAND_1"/>
    <property type="match status" value="4"/>
</dbReference>
<name>A0A7S0F559_9CRYP</name>
<feature type="region of interest" description="Disordered" evidence="3">
    <location>
        <begin position="381"/>
        <end position="478"/>
    </location>
</feature>
<dbReference type="Pfam" id="PF13432">
    <property type="entry name" value="TPR_16"/>
    <property type="match status" value="1"/>
</dbReference>
<proteinExistence type="predicted"/>
<dbReference type="PROSITE" id="PS50005">
    <property type="entry name" value="TPR"/>
    <property type="match status" value="1"/>
</dbReference>
<feature type="repeat" description="TPR" evidence="2">
    <location>
        <begin position="483"/>
        <end position="516"/>
    </location>
</feature>
<keyword evidence="1" id="KW-0106">Calcium</keyword>
<dbReference type="SUPFAM" id="SSF81901">
    <property type="entry name" value="HCP-like"/>
    <property type="match status" value="1"/>
</dbReference>
<gene>
    <name evidence="5" type="ORF">HPHI1048_LOCUS21050</name>
</gene>
<dbReference type="PANTHER" id="PTHR44216">
    <property type="entry name" value="PROTEIN O-MANNOSYL-TRANSFERASE TMTC2"/>
    <property type="match status" value="1"/>
</dbReference>
<dbReference type="Pfam" id="PF13499">
    <property type="entry name" value="EF-hand_7"/>
    <property type="match status" value="1"/>
</dbReference>
<reference evidence="5" key="1">
    <citation type="submission" date="2021-01" db="EMBL/GenBank/DDBJ databases">
        <authorList>
            <person name="Corre E."/>
            <person name="Pelletier E."/>
            <person name="Niang G."/>
            <person name="Scheremetjew M."/>
            <person name="Finn R."/>
            <person name="Kale V."/>
            <person name="Holt S."/>
            <person name="Cochrane G."/>
            <person name="Meng A."/>
            <person name="Brown T."/>
            <person name="Cohen L."/>
        </authorList>
    </citation>
    <scope>NUCLEOTIDE SEQUENCE</scope>
    <source>
        <strain evidence="5">CCMP325</strain>
    </source>
</reference>